<keyword evidence="2" id="KW-1185">Reference proteome</keyword>
<reference evidence="1 2" key="1">
    <citation type="submission" date="2023-02" db="EMBL/GenBank/DDBJ databases">
        <title>Genome sequence of Lentisphaera profundi SAORIC-696.</title>
        <authorList>
            <person name="Kim e."/>
            <person name="Cho J.-C."/>
            <person name="Choi A."/>
            <person name="Kang I."/>
        </authorList>
    </citation>
    <scope>NUCLEOTIDE SEQUENCE [LARGE SCALE GENOMIC DNA]</scope>
    <source>
        <strain evidence="1 2">SAORIC-696</strain>
    </source>
</reference>
<organism evidence="1 2">
    <name type="scientific">Lentisphaera profundi</name>
    <dbReference type="NCBI Taxonomy" id="1658616"/>
    <lineage>
        <taxon>Bacteria</taxon>
        <taxon>Pseudomonadati</taxon>
        <taxon>Lentisphaerota</taxon>
        <taxon>Lentisphaeria</taxon>
        <taxon>Lentisphaerales</taxon>
        <taxon>Lentisphaeraceae</taxon>
        <taxon>Lentisphaera</taxon>
    </lineage>
</organism>
<dbReference type="Gene3D" id="2.170.120.30">
    <property type="match status" value="1"/>
</dbReference>
<dbReference type="Proteomes" id="UP001214250">
    <property type="component" value="Chromosome 1"/>
</dbReference>
<dbReference type="RefSeq" id="WP_274151259.1">
    <property type="nucleotide sequence ID" value="NZ_CP117811.1"/>
</dbReference>
<dbReference type="PANTHER" id="PTHR37804:SF1">
    <property type="entry name" value="CDAA REGULATORY PROTEIN CDAR"/>
    <property type="match status" value="1"/>
</dbReference>
<dbReference type="Gene3D" id="2.170.120.40">
    <property type="entry name" value="YbbR-like domain"/>
    <property type="match status" value="1"/>
</dbReference>
<protein>
    <recommendedName>
        <fullName evidence="3">YbbR-like domain-containing protein</fullName>
    </recommendedName>
</protein>
<dbReference type="InterPro" id="IPR053154">
    <property type="entry name" value="c-di-AMP_regulator"/>
</dbReference>
<proteinExistence type="predicted"/>
<gene>
    <name evidence="1" type="ORF">PQO03_03835</name>
</gene>
<name>A0ABY7VSA2_9BACT</name>
<dbReference type="PANTHER" id="PTHR37804">
    <property type="entry name" value="CDAA REGULATORY PROTEIN CDAR"/>
    <property type="match status" value="1"/>
</dbReference>
<dbReference type="EMBL" id="CP117811">
    <property type="protein sequence ID" value="WDE97086.1"/>
    <property type="molecule type" value="Genomic_DNA"/>
</dbReference>
<sequence length="306" mass="34737">MKSNLIIKFFTKDFQRKLIAMFFALLIWFIVNQRISEVQTFSGIPIELINPNSNIIISKTNRPTANIILRGPAKILQSLKSKDISVRLVIPEGVRSGSLKLLLTRDDITIPGITQIENIVSETIIVEVDEMQEKEVPVRLLFNNALSDKYRLINTPHIEPKTKLINGPSKRLESINYLTTKPFLIDSSRNKAFVSSVSLSIPSGVRTEFDKVKVIVDIETASKLLPMRRQALSMMSQGVHSSTPLPFVDAVISGPPTILEKIQANEMKFFIEYGEEDKLKVHFWCPYDSVHLQSVMPEYISNPWKK</sequence>
<evidence type="ECO:0000313" key="1">
    <source>
        <dbReference type="EMBL" id="WDE97086.1"/>
    </source>
</evidence>
<accession>A0ABY7VSA2</accession>
<evidence type="ECO:0000313" key="2">
    <source>
        <dbReference type="Proteomes" id="UP001214250"/>
    </source>
</evidence>
<evidence type="ECO:0008006" key="3">
    <source>
        <dbReference type="Google" id="ProtNLM"/>
    </source>
</evidence>